<evidence type="ECO:0000313" key="1">
    <source>
        <dbReference type="EMBL" id="ERN14820.1"/>
    </source>
</evidence>
<dbReference type="OrthoDB" id="342190at2759"/>
<reference evidence="2" key="1">
    <citation type="journal article" date="2013" name="Science">
        <title>The Amborella genome and the evolution of flowering plants.</title>
        <authorList>
            <consortium name="Amborella Genome Project"/>
        </authorList>
    </citation>
    <scope>NUCLEOTIDE SEQUENCE [LARGE SCALE GENOMIC DNA]</scope>
</reference>
<evidence type="ECO:0008006" key="3">
    <source>
        <dbReference type="Google" id="ProtNLM"/>
    </source>
</evidence>
<evidence type="ECO:0000313" key="2">
    <source>
        <dbReference type="Proteomes" id="UP000017836"/>
    </source>
</evidence>
<organism evidence="1 2">
    <name type="scientific">Amborella trichopoda</name>
    <dbReference type="NCBI Taxonomy" id="13333"/>
    <lineage>
        <taxon>Eukaryota</taxon>
        <taxon>Viridiplantae</taxon>
        <taxon>Streptophyta</taxon>
        <taxon>Embryophyta</taxon>
        <taxon>Tracheophyta</taxon>
        <taxon>Spermatophyta</taxon>
        <taxon>Magnoliopsida</taxon>
        <taxon>Amborellales</taxon>
        <taxon>Amborellaceae</taxon>
        <taxon>Amborella</taxon>
    </lineage>
</organism>
<dbReference type="AlphaFoldDB" id="U5CXW7"/>
<sequence>MEKSPLLIAMKGHPGTGKSTLACSIAAALRCPYLDKDDVRDQTRPIEKALEICQSNNNKHDDQDAYATDLLNDVSYSVLWSIAETQLKMGLSVVIDCPLARAKLFERVLELASKYGARLLVIECRPKDEREWRRRLEERGSGGEGSWHKPCTWERLERLIKGYDGCWEYGTCGVPKLVVDTTAKVERSELILGVLNWIALPISLSSPSPSHFPWKGI</sequence>
<dbReference type="Pfam" id="PF13671">
    <property type="entry name" value="AAA_33"/>
    <property type="match status" value="1"/>
</dbReference>
<dbReference type="eggNOG" id="ENOG502RZ8W">
    <property type="taxonomic scope" value="Eukaryota"/>
</dbReference>
<dbReference type="Proteomes" id="UP000017836">
    <property type="component" value="Unassembled WGS sequence"/>
</dbReference>
<dbReference type="SUPFAM" id="SSF52540">
    <property type="entry name" value="P-loop containing nucleoside triphosphate hydrolases"/>
    <property type="match status" value="1"/>
</dbReference>
<dbReference type="STRING" id="13333.U5CXW7"/>
<dbReference type="Gramene" id="ERN14820">
    <property type="protein sequence ID" value="ERN14820"/>
    <property type="gene ID" value="AMTR_s00032p00106880"/>
</dbReference>
<name>U5CXW7_AMBTC</name>
<proteinExistence type="predicted"/>
<dbReference type="KEGG" id="atr:18443091"/>
<dbReference type="Gene3D" id="3.40.50.300">
    <property type="entry name" value="P-loop containing nucleotide triphosphate hydrolases"/>
    <property type="match status" value="1"/>
</dbReference>
<dbReference type="InterPro" id="IPR027417">
    <property type="entry name" value="P-loop_NTPase"/>
</dbReference>
<keyword evidence="2" id="KW-1185">Reference proteome</keyword>
<dbReference type="HOGENOM" id="CLU_084339_0_0_1"/>
<dbReference type="PANTHER" id="PTHR37807:SF3">
    <property type="entry name" value="OS07G0160300 PROTEIN"/>
    <property type="match status" value="1"/>
</dbReference>
<dbReference type="EMBL" id="KI392518">
    <property type="protein sequence ID" value="ERN14820.1"/>
    <property type="molecule type" value="Genomic_DNA"/>
</dbReference>
<dbReference type="OMA" id="HKPSTWQ"/>
<gene>
    <name evidence="1" type="ORF">AMTR_s00032p00106880</name>
</gene>
<protein>
    <recommendedName>
        <fullName evidence="3">AAA+ ATPase domain-containing protein</fullName>
    </recommendedName>
</protein>
<dbReference type="PANTHER" id="PTHR37807">
    <property type="entry name" value="OS07G0160300 PROTEIN"/>
    <property type="match status" value="1"/>
</dbReference>
<accession>U5CXW7</accession>